<dbReference type="InterPro" id="IPR035948">
    <property type="entry name" value="YwqG-like_sf"/>
</dbReference>
<evidence type="ECO:0000313" key="1">
    <source>
        <dbReference type="EMBL" id="GIJ51447.1"/>
    </source>
</evidence>
<dbReference type="Pfam" id="PF09234">
    <property type="entry name" value="DUF1963"/>
    <property type="match status" value="1"/>
</dbReference>
<sequence length="246" mass="26774">MPGMDKRERFRAAARDRGVPDEATDWWLRLARPRLELHRGGDGPVVGYFGGRPALPEGTPWPAGTIYLATIDLAAVPPGSHDLDLPPDGHLLFFAEGSIVPEHASVIYVPAGTPVLERDTPDAPYERIPLHGVQEWSIPAGRHESAIDIGESRYDEGVFADVECDVDTDDNCVAAIGGYGDESTGGGGAILESPHEVVVLAYLYLEVDLVRTDFEEVFVLVGYLMNRADLAARRFEKATFVSDFNG</sequence>
<evidence type="ECO:0008006" key="3">
    <source>
        <dbReference type="Google" id="ProtNLM"/>
    </source>
</evidence>
<organism evidence="1 2">
    <name type="scientific">Virgisporangium aliadipatigenens</name>
    <dbReference type="NCBI Taxonomy" id="741659"/>
    <lineage>
        <taxon>Bacteria</taxon>
        <taxon>Bacillati</taxon>
        <taxon>Actinomycetota</taxon>
        <taxon>Actinomycetes</taxon>
        <taxon>Micromonosporales</taxon>
        <taxon>Micromonosporaceae</taxon>
        <taxon>Virgisporangium</taxon>
    </lineage>
</organism>
<dbReference type="Proteomes" id="UP000619260">
    <property type="component" value="Unassembled WGS sequence"/>
</dbReference>
<dbReference type="SUPFAM" id="SSF103032">
    <property type="entry name" value="Hypothetical protein YwqG"/>
    <property type="match status" value="1"/>
</dbReference>
<dbReference type="EMBL" id="BOPF01000048">
    <property type="protein sequence ID" value="GIJ51447.1"/>
    <property type="molecule type" value="Genomic_DNA"/>
</dbReference>
<proteinExistence type="predicted"/>
<dbReference type="Gene3D" id="2.30.320.10">
    <property type="entry name" value="YwqG-like"/>
    <property type="match status" value="1"/>
</dbReference>
<dbReference type="AlphaFoldDB" id="A0A8J4DWU3"/>
<accession>A0A8J4DWU3</accession>
<reference evidence="1" key="1">
    <citation type="submission" date="2021-01" db="EMBL/GenBank/DDBJ databases">
        <title>Whole genome shotgun sequence of Virgisporangium aliadipatigenens NBRC 105644.</title>
        <authorList>
            <person name="Komaki H."/>
            <person name="Tamura T."/>
        </authorList>
    </citation>
    <scope>NUCLEOTIDE SEQUENCE</scope>
    <source>
        <strain evidence="1">NBRC 105644</strain>
    </source>
</reference>
<gene>
    <name evidence="1" type="ORF">Val02_83330</name>
</gene>
<evidence type="ECO:0000313" key="2">
    <source>
        <dbReference type="Proteomes" id="UP000619260"/>
    </source>
</evidence>
<keyword evidence="2" id="KW-1185">Reference proteome</keyword>
<protein>
    <recommendedName>
        <fullName evidence="3">DUF1963 domain-containing protein</fullName>
    </recommendedName>
</protein>
<comment type="caution">
    <text evidence="1">The sequence shown here is derived from an EMBL/GenBank/DDBJ whole genome shotgun (WGS) entry which is preliminary data.</text>
</comment>
<dbReference type="InterPro" id="IPR015315">
    <property type="entry name" value="DUF1963"/>
</dbReference>
<name>A0A8J4DWU3_9ACTN</name>